<dbReference type="PANTHER" id="PTHR34562">
    <property type="entry name" value="WPP DOMAIN-INTERACTING PROTEIN 2"/>
    <property type="match status" value="1"/>
</dbReference>
<dbReference type="Proteomes" id="UP000008021">
    <property type="component" value="Chromosome 9"/>
</dbReference>
<evidence type="ECO:0000256" key="1">
    <source>
        <dbReference type="SAM" id="Coils"/>
    </source>
</evidence>
<feature type="compositionally biased region" description="Low complexity" evidence="2">
    <location>
        <begin position="227"/>
        <end position="248"/>
    </location>
</feature>
<keyword evidence="1" id="KW-0175">Coiled coil</keyword>
<keyword evidence="4" id="KW-1185">Reference proteome</keyword>
<feature type="coiled-coil region" evidence="1">
    <location>
        <begin position="486"/>
        <end position="527"/>
    </location>
</feature>
<feature type="compositionally biased region" description="Basic residues" evidence="2">
    <location>
        <begin position="199"/>
        <end position="210"/>
    </location>
</feature>
<evidence type="ECO:0000313" key="3">
    <source>
        <dbReference type="EnsemblPlants" id="OMERI09G10950.1"/>
    </source>
</evidence>
<feature type="compositionally biased region" description="Basic residues" evidence="2">
    <location>
        <begin position="38"/>
        <end position="48"/>
    </location>
</feature>
<organism evidence="3">
    <name type="scientific">Oryza meridionalis</name>
    <dbReference type="NCBI Taxonomy" id="40149"/>
    <lineage>
        <taxon>Eukaryota</taxon>
        <taxon>Viridiplantae</taxon>
        <taxon>Streptophyta</taxon>
        <taxon>Embryophyta</taxon>
        <taxon>Tracheophyta</taxon>
        <taxon>Spermatophyta</taxon>
        <taxon>Magnoliopsida</taxon>
        <taxon>Liliopsida</taxon>
        <taxon>Poales</taxon>
        <taxon>Poaceae</taxon>
        <taxon>BOP clade</taxon>
        <taxon>Oryzoideae</taxon>
        <taxon>Oryzeae</taxon>
        <taxon>Oryzinae</taxon>
        <taxon>Oryza</taxon>
    </lineage>
</organism>
<evidence type="ECO:0000256" key="2">
    <source>
        <dbReference type="SAM" id="MobiDB-lite"/>
    </source>
</evidence>
<dbReference type="Gramene" id="OMERI09G10950.1">
    <property type="protein sequence ID" value="OMERI09G10950.1"/>
    <property type="gene ID" value="OMERI09G10950"/>
</dbReference>
<evidence type="ECO:0000313" key="4">
    <source>
        <dbReference type="Proteomes" id="UP000008021"/>
    </source>
</evidence>
<protein>
    <recommendedName>
        <fullName evidence="5">WPP domain-containing protein</fullName>
    </recommendedName>
</protein>
<feature type="region of interest" description="Disordered" evidence="2">
    <location>
        <begin position="146"/>
        <end position="329"/>
    </location>
</feature>
<name>A0A0E0ETA6_9ORYZ</name>
<feature type="compositionally biased region" description="Basic and acidic residues" evidence="2">
    <location>
        <begin position="310"/>
        <end position="326"/>
    </location>
</feature>
<evidence type="ECO:0008006" key="5">
    <source>
        <dbReference type="Google" id="ProtNLM"/>
    </source>
</evidence>
<feature type="compositionally biased region" description="Low complexity" evidence="2">
    <location>
        <begin position="7"/>
        <end position="35"/>
    </location>
</feature>
<proteinExistence type="predicted"/>
<dbReference type="EnsemblPlants" id="OMERI09G10950.1">
    <property type="protein sequence ID" value="OMERI09G10950.1"/>
    <property type="gene ID" value="OMERI09G10950"/>
</dbReference>
<dbReference type="PANTHER" id="PTHR34562:SF8">
    <property type="entry name" value="WPP DOMAIN-INTERACTING PROTEIN 1"/>
    <property type="match status" value="1"/>
</dbReference>
<dbReference type="InterPro" id="IPR044696">
    <property type="entry name" value="WIP1/2/3"/>
</dbReference>
<feature type="compositionally biased region" description="Acidic residues" evidence="2">
    <location>
        <begin position="261"/>
        <end position="278"/>
    </location>
</feature>
<sequence length="606" mass="64901">MDSGGNSVNSAVESVAESPAPASPASNPTAPAAVTKGRGLRRWRRIPREHHEEGSPGSGGGGVAAAAADEDLAQLHKRRHPLGADAPKGKEEAAAAAAAVEEVGNESPVASVESSFAPQEAPPSPPVQTKLDPDLGFLIASAGFSVGAGGADSDNSDDRASKSSTNAAAPRHDFSFGGGFGRERDRPRSRAPGAAAHAKGIRTARTRGAHGARAATPTPSIVEPENSRSSVESNLRSSAAAHARQSSAGISSNGVHKVLYDDDDDDDDAEQSDGEPPSEEAARSGAGGFYRENGSVVGRLVKGSSDSDADDHGYDERSIGKGENGEIHSGLDPYVQSIAMLRSAEEAIENEIQKFIEMRNETCENSANNHSETEWSSSCHFDESTEELSEKLKLLESRLNEASTLINDKDSETLELDALNHKQPKQHVLCNTELLSLQSDMDQLFLEKMEAETQCFILTRASQAWNPLTEDQAAIFDIQKSLPEDHKQLEAKLRHTENRAMMLEEMVEKLEAQCKDLARTSEILKLQARASRASLFCSVQFVLLFIAVGTFLIRLWPSSSEFGGGDVADMVGPGGMLGFVVETRRIFEACSWRVGIGWVQDKVSKF</sequence>
<dbReference type="AlphaFoldDB" id="A0A0E0ETA6"/>
<dbReference type="STRING" id="40149.A0A0E0ETA6"/>
<reference evidence="3" key="2">
    <citation type="submission" date="2018-05" db="EMBL/GenBank/DDBJ databases">
        <title>OmerRS3 (Oryza meridionalis Reference Sequence Version 3).</title>
        <authorList>
            <person name="Zhang J."/>
            <person name="Kudrna D."/>
            <person name="Lee S."/>
            <person name="Talag J."/>
            <person name="Welchert J."/>
            <person name="Wing R.A."/>
        </authorList>
    </citation>
    <scope>NUCLEOTIDE SEQUENCE [LARGE SCALE GENOMIC DNA]</scope>
    <source>
        <strain evidence="3">cv. OR44</strain>
    </source>
</reference>
<feature type="region of interest" description="Disordered" evidence="2">
    <location>
        <begin position="1"/>
        <end position="132"/>
    </location>
</feature>
<feature type="coiled-coil region" evidence="1">
    <location>
        <begin position="385"/>
        <end position="454"/>
    </location>
</feature>
<accession>A0A0E0ETA6</accession>
<reference evidence="3" key="1">
    <citation type="submission" date="2015-04" db="UniProtKB">
        <authorList>
            <consortium name="EnsemblPlants"/>
        </authorList>
    </citation>
    <scope>IDENTIFICATION</scope>
</reference>